<proteinExistence type="predicted"/>
<sequence>MSRFNLAKKLLPAKKAWKSFKTKFQSKLQKLKTSKAIKRTKKYCIHTLNSIRVFIPCKLYALINRSPLRSRHRFYHHDHQHTRSSSAIYVDELFPGHASHYSSLAKMVASSSSAGNKVKLEETTSSNVVKKHHQIAAPGLKILEKKIKGGETSTSAAASAADAWKIPLSPHLRCVDERAEDFISKFRQEMKLEREQSIIDFHEMLARGT</sequence>
<dbReference type="PANTHER" id="PTHR33098:SF3">
    <property type="entry name" value="COTTON FIBER PROTEIN"/>
    <property type="match status" value="1"/>
</dbReference>
<keyword evidence="1" id="KW-1185">Reference proteome</keyword>
<dbReference type="GeneID" id="113735388"/>
<evidence type="ECO:0008006" key="3">
    <source>
        <dbReference type="Google" id="ProtNLM"/>
    </source>
</evidence>
<dbReference type="AlphaFoldDB" id="A0A6P6WSA8"/>
<evidence type="ECO:0000313" key="2">
    <source>
        <dbReference type="RefSeq" id="XP_027118200.2"/>
    </source>
</evidence>
<dbReference type="OrthoDB" id="1913960at2759"/>
<dbReference type="Pfam" id="PF05553">
    <property type="entry name" value="DUF761"/>
    <property type="match status" value="1"/>
</dbReference>
<accession>A0A6P6WSA8</accession>
<gene>
    <name evidence="2" type="primary">LOC113735388</name>
</gene>
<dbReference type="RefSeq" id="XP_027118200.2">
    <property type="nucleotide sequence ID" value="XM_027262399.2"/>
</dbReference>
<dbReference type="InterPro" id="IPR008480">
    <property type="entry name" value="DUF761_pln"/>
</dbReference>
<evidence type="ECO:0000313" key="1">
    <source>
        <dbReference type="Proteomes" id="UP001652660"/>
    </source>
</evidence>
<dbReference type="PANTHER" id="PTHR33098">
    <property type="entry name" value="COTTON FIBER (DUF761)"/>
    <property type="match status" value="1"/>
</dbReference>
<protein>
    <recommendedName>
        <fullName evidence="3">DUF761 domain-containing protein</fullName>
    </recommendedName>
</protein>
<organism evidence="1 2">
    <name type="scientific">Coffea arabica</name>
    <name type="common">Arabian coffee</name>
    <dbReference type="NCBI Taxonomy" id="13443"/>
    <lineage>
        <taxon>Eukaryota</taxon>
        <taxon>Viridiplantae</taxon>
        <taxon>Streptophyta</taxon>
        <taxon>Embryophyta</taxon>
        <taxon>Tracheophyta</taxon>
        <taxon>Spermatophyta</taxon>
        <taxon>Magnoliopsida</taxon>
        <taxon>eudicotyledons</taxon>
        <taxon>Gunneridae</taxon>
        <taxon>Pentapetalae</taxon>
        <taxon>asterids</taxon>
        <taxon>lamiids</taxon>
        <taxon>Gentianales</taxon>
        <taxon>Rubiaceae</taxon>
        <taxon>Ixoroideae</taxon>
        <taxon>Gardenieae complex</taxon>
        <taxon>Bertiereae - Coffeeae clade</taxon>
        <taxon>Coffeeae</taxon>
        <taxon>Coffea</taxon>
    </lineage>
</organism>
<name>A0A6P6WSA8_COFAR</name>
<reference evidence="1" key="1">
    <citation type="journal article" date="2025" name="Foods">
        <title>Unveiling the Microbial Signatures of Arabica Coffee Cherries: Insights into Ripeness Specific Diversity, Functional Traits, and Implications for Quality and Safety.</title>
        <authorList>
            <consortium name="RefSeq"/>
            <person name="Tenea G.N."/>
            <person name="Cifuentes V."/>
            <person name="Reyes P."/>
            <person name="Cevallos-Vallejos M."/>
        </authorList>
    </citation>
    <scope>NUCLEOTIDE SEQUENCE [LARGE SCALE GENOMIC DNA]</scope>
</reference>
<reference evidence="2" key="2">
    <citation type="submission" date="2025-08" db="UniProtKB">
        <authorList>
            <consortium name="RefSeq"/>
        </authorList>
    </citation>
    <scope>IDENTIFICATION</scope>
    <source>
        <tissue evidence="2">Leaves</tissue>
    </source>
</reference>
<dbReference type="Proteomes" id="UP001652660">
    <property type="component" value="Chromosome 3e"/>
</dbReference>